<keyword evidence="3 6" id="KW-1133">Transmembrane helix</keyword>
<feature type="domain" description="Cationic amino acid transporter C-terminal" evidence="7">
    <location>
        <begin position="624"/>
        <end position="674"/>
    </location>
</feature>
<feature type="transmembrane region" description="Helical" evidence="6">
    <location>
        <begin position="239"/>
        <end position="263"/>
    </location>
</feature>
<feature type="region of interest" description="Disordered" evidence="5">
    <location>
        <begin position="736"/>
        <end position="758"/>
    </location>
</feature>
<evidence type="ECO:0000256" key="2">
    <source>
        <dbReference type="ARBA" id="ARBA00022692"/>
    </source>
</evidence>
<evidence type="ECO:0000256" key="5">
    <source>
        <dbReference type="SAM" id="MobiDB-lite"/>
    </source>
</evidence>
<evidence type="ECO:0000313" key="9">
    <source>
        <dbReference type="Proteomes" id="UP001497382"/>
    </source>
</evidence>
<comment type="caution">
    <text evidence="8">The sequence shown here is derived from an EMBL/GenBank/DDBJ whole genome shotgun (WGS) entry which is preliminary data.</text>
</comment>
<evidence type="ECO:0000313" key="8">
    <source>
        <dbReference type="EMBL" id="CAL1298856.1"/>
    </source>
</evidence>
<dbReference type="InterPro" id="IPR002293">
    <property type="entry name" value="AA/rel_permease1"/>
</dbReference>
<evidence type="ECO:0000256" key="4">
    <source>
        <dbReference type="ARBA" id="ARBA00023136"/>
    </source>
</evidence>
<feature type="transmembrane region" description="Helical" evidence="6">
    <location>
        <begin position="181"/>
        <end position="198"/>
    </location>
</feature>
<feature type="transmembrane region" description="Helical" evidence="6">
    <location>
        <begin position="402"/>
        <end position="421"/>
    </location>
</feature>
<feature type="transmembrane region" description="Helical" evidence="6">
    <location>
        <begin position="368"/>
        <end position="396"/>
    </location>
</feature>
<feature type="transmembrane region" description="Helical" evidence="6">
    <location>
        <begin position="651"/>
        <end position="669"/>
    </location>
</feature>
<feature type="compositionally biased region" description="Basic and acidic residues" evidence="5">
    <location>
        <begin position="468"/>
        <end position="480"/>
    </location>
</feature>
<organism evidence="8 9">
    <name type="scientific">Larinioides sclopetarius</name>
    <dbReference type="NCBI Taxonomy" id="280406"/>
    <lineage>
        <taxon>Eukaryota</taxon>
        <taxon>Metazoa</taxon>
        <taxon>Ecdysozoa</taxon>
        <taxon>Arthropoda</taxon>
        <taxon>Chelicerata</taxon>
        <taxon>Arachnida</taxon>
        <taxon>Araneae</taxon>
        <taxon>Araneomorphae</taxon>
        <taxon>Entelegynae</taxon>
        <taxon>Araneoidea</taxon>
        <taxon>Araneidae</taxon>
        <taxon>Larinioides</taxon>
    </lineage>
</organism>
<feature type="transmembrane region" description="Helical" evidence="6">
    <location>
        <begin position="77"/>
        <end position="99"/>
    </location>
</feature>
<feature type="transmembrane region" description="Helical" evidence="6">
    <location>
        <begin position="568"/>
        <end position="587"/>
    </location>
</feature>
<feature type="transmembrane region" description="Helical" evidence="6">
    <location>
        <begin position="49"/>
        <end position="70"/>
    </location>
</feature>
<feature type="transmembrane region" description="Helical" evidence="6">
    <location>
        <begin position="624"/>
        <end position="645"/>
    </location>
</feature>
<gene>
    <name evidence="8" type="ORF">LARSCL_LOCUS21032</name>
</gene>
<keyword evidence="9" id="KW-1185">Reference proteome</keyword>
<dbReference type="Gene3D" id="1.20.1740.10">
    <property type="entry name" value="Amino acid/polyamine transporter I"/>
    <property type="match status" value="1"/>
</dbReference>
<feature type="transmembrane region" description="Helical" evidence="6">
    <location>
        <begin position="139"/>
        <end position="161"/>
    </location>
</feature>
<feature type="transmembrane region" description="Helical" evidence="6">
    <location>
        <begin position="210"/>
        <end position="227"/>
    </location>
</feature>
<dbReference type="EMBL" id="CAXIEN010000478">
    <property type="protein sequence ID" value="CAL1298856.1"/>
    <property type="molecule type" value="Genomic_DNA"/>
</dbReference>
<reference evidence="8 9" key="1">
    <citation type="submission" date="2024-04" db="EMBL/GenBank/DDBJ databases">
        <authorList>
            <person name="Rising A."/>
            <person name="Reimegard J."/>
            <person name="Sonavane S."/>
            <person name="Akerstrom W."/>
            <person name="Nylinder S."/>
            <person name="Hedman E."/>
            <person name="Kallberg Y."/>
        </authorList>
    </citation>
    <scope>NUCLEOTIDE SEQUENCE [LARGE SCALE GENOMIC DNA]</scope>
</reference>
<dbReference type="Proteomes" id="UP001497382">
    <property type="component" value="Unassembled WGS sequence"/>
</dbReference>
<dbReference type="InterPro" id="IPR029485">
    <property type="entry name" value="CAT_C"/>
</dbReference>
<feature type="transmembrane region" description="Helical" evidence="6">
    <location>
        <begin position="328"/>
        <end position="347"/>
    </location>
</feature>
<protein>
    <recommendedName>
        <fullName evidence="7">Cationic amino acid transporter C-terminal domain-containing protein</fullName>
    </recommendedName>
</protein>
<dbReference type="FunFam" id="1.20.1740.10:FF:000010">
    <property type="entry name" value="probable cationic amino acid transporter"/>
    <property type="match status" value="1"/>
</dbReference>
<feature type="transmembrane region" description="Helical" evidence="6">
    <location>
        <begin position="275"/>
        <end position="294"/>
    </location>
</feature>
<dbReference type="Pfam" id="PF13520">
    <property type="entry name" value="AA_permease_2"/>
    <property type="match status" value="1"/>
</dbReference>
<dbReference type="Pfam" id="PF13906">
    <property type="entry name" value="AA_permease_C"/>
    <property type="match status" value="1"/>
</dbReference>
<dbReference type="PANTHER" id="PTHR43243:SF17">
    <property type="entry name" value="CATIONIC AMINO ACID TRANSPORTER-RELATED"/>
    <property type="match status" value="1"/>
</dbReference>
<evidence type="ECO:0000256" key="6">
    <source>
        <dbReference type="SAM" id="Phobius"/>
    </source>
</evidence>
<comment type="subcellular location">
    <subcellularLocation>
        <location evidence="1">Membrane</location>
        <topology evidence="1">Multi-pass membrane protein</topology>
    </subcellularLocation>
</comment>
<keyword evidence="2 6" id="KW-0812">Transmembrane</keyword>
<dbReference type="GO" id="GO:0015171">
    <property type="term" value="F:amino acid transmembrane transporter activity"/>
    <property type="evidence" value="ECO:0007669"/>
    <property type="project" value="TreeGrafter"/>
</dbReference>
<sequence length="758" mass="82442">MFVIGSQSFRQKMLVIFGKLIRTKDLELADPAEAKAKTQLKKVMTTFDLTSLGVGSCVGTGMYLVAGMVAQKVAGPAVIMSFIIAAVASLFSGVCYAEFGVRVPHTTGSAYMYSYVTVGEFIAFVIGWNMVLEYLIGTAAGACAISACVDAISGGTISSAIKNGVGTLVGELLNFSHTPDFLAVLITFFMTLLMVAGVKKSLLFTNLMNAINFSVWIFIMTAGLFYADTSNWGEHKGFLPFGWSGVLSGAATCFYAFIGFDIIATTGEEAKNPKWSIPMAVIISLVIVLTAYITSSMMLTLIVPYDEIDVSSGLVEMFAQRGAFKCKYIVAVGALAGLTVSMFGSMFPMPRIVYAMAKDGLIFRSLDAVWPFTGTPAKATCLLGLATAFVSLVMSLDVLVEMMSIGTLMAYTLVSTCVLLLRYQPPRTTLVQLLPESIRSACPTPSKENPAPAFPVTTTTTIHTKRTNRYDSSDSDESPRGELGFENQRPDLIRDTNHRDDDLLMRGADTSYGAVPPPQPSQPPPLASAFTVPQRIMGRLMRILPYHWINPGEASGATGIFVMKMVGVLYLLIIIMDLIVVCAMPALENRSGAAIFFLLVFLFGIIFCLIIISRQPQTKCDLKFKAPCVPFIPGIAITVNIYLIFKLSVLTLVRFLLWMSVGLFMYFWYGIKNSSLELGTDKPLELKIPQDRANNLVPPDNQYMMAGGGTSEVVEEVGYVESYVAPTHNGYVAQPDPLAADPWSQPDPLAEDPWSKYN</sequence>
<evidence type="ECO:0000256" key="1">
    <source>
        <dbReference type="ARBA" id="ARBA00004141"/>
    </source>
</evidence>
<feature type="region of interest" description="Disordered" evidence="5">
    <location>
        <begin position="442"/>
        <end position="492"/>
    </location>
</feature>
<dbReference type="PANTHER" id="PTHR43243">
    <property type="entry name" value="INNER MEMBRANE TRANSPORTER YGJI-RELATED"/>
    <property type="match status" value="1"/>
</dbReference>
<keyword evidence="4 6" id="KW-0472">Membrane</keyword>
<dbReference type="GO" id="GO:0005886">
    <property type="term" value="C:plasma membrane"/>
    <property type="evidence" value="ECO:0007669"/>
    <property type="project" value="TreeGrafter"/>
</dbReference>
<evidence type="ECO:0000259" key="7">
    <source>
        <dbReference type="Pfam" id="PF13906"/>
    </source>
</evidence>
<dbReference type="AlphaFoldDB" id="A0AAV2BRD8"/>
<feature type="transmembrane region" description="Helical" evidence="6">
    <location>
        <begin position="593"/>
        <end position="612"/>
    </location>
</feature>
<evidence type="ECO:0000256" key="3">
    <source>
        <dbReference type="ARBA" id="ARBA00022989"/>
    </source>
</evidence>
<accession>A0AAV2BRD8</accession>
<proteinExistence type="predicted"/>
<name>A0AAV2BRD8_9ARAC</name>
<feature type="transmembrane region" description="Helical" evidence="6">
    <location>
        <begin position="111"/>
        <end position="132"/>
    </location>
</feature>